<protein>
    <recommendedName>
        <fullName evidence="4">Intracellular proteinase inhibitor</fullName>
    </recommendedName>
</protein>
<evidence type="ECO:0000313" key="2">
    <source>
        <dbReference type="EMBL" id="VDC33903.1"/>
    </source>
</evidence>
<dbReference type="PROSITE" id="PS51257">
    <property type="entry name" value="PROKAR_LIPOPROTEIN"/>
    <property type="match status" value="1"/>
</dbReference>
<keyword evidence="3" id="KW-1185">Reference proteome</keyword>
<proteinExistence type="predicted"/>
<dbReference type="EMBL" id="UXAV01000069">
    <property type="protein sequence ID" value="VDC33903.1"/>
    <property type="molecule type" value="Genomic_DNA"/>
</dbReference>
<organism evidence="2 3">
    <name type="scientific">Filibacter tadaridae</name>
    <dbReference type="NCBI Taxonomy" id="2483811"/>
    <lineage>
        <taxon>Bacteria</taxon>
        <taxon>Bacillati</taxon>
        <taxon>Bacillota</taxon>
        <taxon>Bacilli</taxon>
        <taxon>Bacillales</taxon>
        <taxon>Caryophanaceae</taxon>
        <taxon>Filibacter</taxon>
    </lineage>
</organism>
<dbReference type="OrthoDB" id="2989717at2"/>
<dbReference type="RefSeq" id="WP_124071880.1">
    <property type="nucleotide sequence ID" value="NZ_UXAV01000069.1"/>
</dbReference>
<keyword evidence="1" id="KW-0732">Signal</keyword>
<dbReference type="Proteomes" id="UP000270468">
    <property type="component" value="Unassembled WGS sequence"/>
</dbReference>
<sequence length="129" mass="14718">MKRSFVLIVFLVSLLSACNTNNNDLTFVGEGENWSAEVTVHQTNGEETYQFQLNNKGNNLREIDTFRYFVESKNNEVINHSVNDATLNQEGIHYYKSLSSNSPSTSAEDELVIKVEWNDTSESFDLRSK</sequence>
<feature type="signal peptide" evidence="1">
    <location>
        <begin position="1"/>
        <end position="22"/>
    </location>
</feature>
<dbReference type="AlphaFoldDB" id="A0A3P5XQF2"/>
<name>A0A3P5XQF2_9BACL</name>
<feature type="chain" id="PRO_5018186517" description="Intracellular proteinase inhibitor" evidence="1">
    <location>
        <begin position="23"/>
        <end position="129"/>
    </location>
</feature>
<gene>
    <name evidence="2" type="ORF">FILTAD_03080</name>
</gene>
<evidence type="ECO:0008006" key="4">
    <source>
        <dbReference type="Google" id="ProtNLM"/>
    </source>
</evidence>
<accession>A0A3P5XQF2</accession>
<evidence type="ECO:0000313" key="3">
    <source>
        <dbReference type="Proteomes" id="UP000270468"/>
    </source>
</evidence>
<evidence type="ECO:0000256" key="1">
    <source>
        <dbReference type="SAM" id="SignalP"/>
    </source>
</evidence>
<reference evidence="2 3" key="1">
    <citation type="submission" date="2018-11" db="EMBL/GenBank/DDBJ databases">
        <authorList>
            <person name="Criscuolo A."/>
        </authorList>
    </citation>
    <scope>NUCLEOTIDE SEQUENCE [LARGE SCALE GENOMIC DNA]</scope>
    <source>
        <strain evidence="2">ATB-66</strain>
    </source>
</reference>